<evidence type="ECO:0000313" key="1">
    <source>
        <dbReference type="EMBL" id="CUS35700.1"/>
    </source>
</evidence>
<dbReference type="EMBL" id="CZPZ01000012">
    <property type="protein sequence ID" value="CUS35700.1"/>
    <property type="molecule type" value="Genomic_DNA"/>
</dbReference>
<evidence type="ECO:0000313" key="2">
    <source>
        <dbReference type="Proteomes" id="UP000198736"/>
    </source>
</evidence>
<proteinExistence type="predicted"/>
<name>A0A0S4LI81_9BACT</name>
<sequence length="121" mass="13215">MLVILGAPLVLYSFAPTGPIREGDTVFSEGEQQVQIRQATTDQSRKADNTCLLDPNSPLIVLHASTDQADGSIIAHVQGNPTDKWPFCPVHAEVVLKTHQIFQKPAVLGAVREILVGWFSR</sequence>
<dbReference type="Proteomes" id="UP000198736">
    <property type="component" value="Unassembled WGS sequence"/>
</dbReference>
<gene>
    <name evidence="1" type="ORF">COMA2_20400</name>
</gene>
<accession>A0A0S4LI81</accession>
<protein>
    <submittedName>
        <fullName evidence="1">Uncharacterized protein</fullName>
    </submittedName>
</protein>
<dbReference type="AlphaFoldDB" id="A0A0S4LI81"/>
<organism evidence="1 2">
    <name type="scientific">Candidatus Nitrospira nitrificans</name>
    <dbReference type="NCBI Taxonomy" id="1742973"/>
    <lineage>
        <taxon>Bacteria</taxon>
        <taxon>Pseudomonadati</taxon>
        <taxon>Nitrospirota</taxon>
        <taxon>Nitrospiria</taxon>
        <taxon>Nitrospirales</taxon>
        <taxon>Nitrospiraceae</taxon>
        <taxon>Nitrospira</taxon>
    </lineage>
</organism>
<keyword evidence="2" id="KW-1185">Reference proteome</keyword>
<reference evidence="2" key="1">
    <citation type="submission" date="2015-10" db="EMBL/GenBank/DDBJ databases">
        <authorList>
            <person name="Luecker S."/>
            <person name="Luecker S."/>
        </authorList>
    </citation>
    <scope>NUCLEOTIDE SEQUENCE [LARGE SCALE GENOMIC DNA]</scope>
</reference>